<comment type="caution">
    <text evidence="2">The sequence shown here is derived from an EMBL/GenBank/DDBJ whole genome shotgun (WGS) entry which is preliminary data.</text>
</comment>
<name>A0AAD9PUU1_ACRCE</name>
<keyword evidence="3" id="KW-1185">Reference proteome</keyword>
<protein>
    <submittedName>
        <fullName evidence="2">Uncharacterized protein</fullName>
    </submittedName>
</protein>
<evidence type="ECO:0000256" key="1">
    <source>
        <dbReference type="SAM" id="MobiDB-lite"/>
    </source>
</evidence>
<evidence type="ECO:0000313" key="2">
    <source>
        <dbReference type="EMBL" id="KAK2549547.1"/>
    </source>
</evidence>
<accession>A0AAD9PUU1</accession>
<organism evidence="2 3">
    <name type="scientific">Acropora cervicornis</name>
    <name type="common">Staghorn coral</name>
    <dbReference type="NCBI Taxonomy" id="6130"/>
    <lineage>
        <taxon>Eukaryota</taxon>
        <taxon>Metazoa</taxon>
        <taxon>Cnidaria</taxon>
        <taxon>Anthozoa</taxon>
        <taxon>Hexacorallia</taxon>
        <taxon>Scleractinia</taxon>
        <taxon>Astrocoeniina</taxon>
        <taxon>Acroporidae</taxon>
        <taxon>Acropora</taxon>
    </lineage>
</organism>
<dbReference type="AlphaFoldDB" id="A0AAD9PUU1"/>
<feature type="compositionally biased region" description="Low complexity" evidence="1">
    <location>
        <begin position="10"/>
        <end position="25"/>
    </location>
</feature>
<feature type="region of interest" description="Disordered" evidence="1">
    <location>
        <begin position="1"/>
        <end position="64"/>
    </location>
</feature>
<dbReference type="EMBL" id="JARQWQ010000124">
    <property type="protein sequence ID" value="KAK2549547.1"/>
    <property type="molecule type" value="Genomic_DNA"/>
</dbReference>
<reference evidence="2" key="2">
    <citation type="journal article" date="2023" name="Science">
        <title>Genomic signatures of disease resistance in endangered staghorn corals.</title>
        <authorList>
            <person name="Vollmer S.V."/>
            <person name="Selwyn J.D."/>
            <person name="Despard B.A."/>
            <person name="Roesel C.L."/>
        </authorList>
    </citation>
    <scope>NUCLEOTIDE SEQUENCE</scope>
    <source>
        <strain evidence="2">K2</strain>
    </source>
</reference>
<gene>
    <name evidence="2" type="ORF">P5673_029932</name>
</gene>
<evidence type="ECO:0000313" key="3">
    <source>
        <dbReference type="Proteomes" id="UP001249851"/>
    </source>
</evidence>
<proteinExistence type="predicted"/>
<dbReference type="Proteomes" id="UP001249851">
    <property type="component" value="Unassembled WGS sequence"/>
</dbReference>
<sequence>MSSDDDVMSLDDFSSTDSSSESSESGEFEMVSIVRPYADEPLAHSSDQSEDDENDQDGLSSAILRGRFQDEVPVNDWCACGECAKENLVGALEYRCCQEIAAARQKLSFDGSIEHIKCITKHGDFAPMVNRTVLLQIGPLLKDKNGRGYRHHNGQTENQ</sequence>
<reference evidence="2" key="1">
    <citation type="journal article" date="2023" name="G3 (Bethesda)">
        <title>Whole genome assembly and annotation of the endangered Caribbean coral Acropora cervicornis.</title>
        <authorList>
            <person name="Selwyn J.D."/>
            <person name="Vollmer S.V."/>
        </authorList>
    </citation>
    <scope>NUCLEOTIDE SEQUENCE</scope>
    <source>
        <strain evidence="2">K2</strain>
    </source>
</reference>